<dbReference type="Gene3D" id="3.10.310.30">
    <property type="match status" value="1"/>
</dbReference>
<dbReference type="InterPro" id="IPR003156">
    <property type="entry name" value="DHHA1_dom"/>
</dbReference>
<dbReference type="PANTHER" id="PTHR47618:SF1">
    <property type="entry name" value="BIFUNCTIONAL OLIGORIBONUCLEASE AND PAP PHOSPHATASE NRNA"/>
    <property type="match status" value="1"/>
</dbReference>
<dbReference type="Pfam" id="PF01368">
    <property type="entry name" value="DHH"/>
    <property type="match status" value="1"/>
</dbReference>
<name>A0A5C5V1X2_9BACT</name>
<dbReference type="AlphaFoldDB" id="A0A5C5V1X2"/>
<comment type="caution">
    <text evidence="3">The sequence shown here is derived from an EMBL/GenBank/DDBJ whole genome shotgun (WGS) entry which is preliminary data.</text>
</comment>
<dbReference type="Gene3D" id="3.90.1640.10">
    <property type="entry name" value="inorganic pyrophosphatase (n-terminal core)"/>
    <property type="match status" value="1"/>
</dbReference>
<dbReference type="InterPro" id="IPR038763">
    <property type="entry name" value="DHH_sf"/>
</dbReference>
<dbReference type="SUPFAM" id="SSF64182">
    <property type="entry name" value="DHH phosphoesterases"/>
    <property type="match status" value="1"/>
</dbReference>
<organism evidence="3 4">
    <name type="scientific">Blastopirellula retiformator</name>
    <dbReference type="NCBI Taxonomy" id="2527970"/>
    <lineage>
        <taxon>Bacteria</taxon>
        <taxon>Pseudomonadati</taxon>
        <taxon>Planctomycetota</taxon>
        <taxon>Planctomycetia</taxon>
        <taxon>Pirellulales</taxon>
        <taxon>Pirellulaceae</taxon>
        <taxon>Blastopirellula</taxon>
    </lineage>
</organism>
<evidence type="ECO:0000259" key="2">
    <source>
        <dbReference type="Pfam" id="PF02272"/>
    </source>
</evidence>
<dbReference type="EC" id="3.1.-.-" evidence="3"/>
<reference evidence="3 4" key="1">
    <citation type="submission" date="2019-02" db="EMBL/GenBank/DDBJ databases">
        <title>Deep-cultivation of Planctomycetes and their phenomic and genomic characterization uncovers novel biology.</title>
        <authorList>
            <person name="Wiegand S."/>
            <person name="Jogler M."/>
            <person name="Boedeker C."/>
            <person name="Pinto D."/>
            <person name="Vollmers J."/>
            <person name="Rivas-Marin E."/>
            <person name="Kohn T."/>
            <person name="Peeters S.H."/>
            <person name="Heuer A."/>
            <person name="Rast P."/>
            <person name="Oberbeckmann S."/>
            <person name="Bunk B."/>
            <person name="Jeske O."/>
            <person name="Meyerdierks A."/>
            <person name="Storesund J.E."/>
            <person name="Kallscheuer N."/>
            <person name="Luecker S."/>
            <person name="Lage O.M."/>
            <person name="Pohl T."/>
            <person name="Merkel B.J."/>
            <person name="Hornburger P."/>
            <person name="Mueller R.-W."/>
            <person name="Bruemmer F."/>
            <person name="Labrenz M."/>
            <person name="Spormann A.M."/>
            <person name="Op Den Camp H."/>
            <person name="Overmann J."/>
            <person name="Amann R."/>
            <person name="Jetten M.S.M."/>
            <person name="Mascher T."/>
            <person name="Medema M.H."/>
            <person name="Devos D.P."/>
            <person name="Kaster A.-K."/>
            <person name="Ovreas L."/>
            <person name="Rohde M."/>
            <person name="Galperin M.Y."/>
            <person name="Jogler C."/>
        </authorList>
    </citation>
    <scope>NUCLEOTIDE SEQUENCE [LARGE SCALE GENOMIC DNA]</scope>
    <source>
        <strain evidence="3 4">Enr8</strain>
    </source>
</reference>
<protein>
    <submittedName>
        <fullName evidence="3">NanoRNase/pAp phosphatase</fullName>
        <ecNumber evidence="3">3.1.-.-</ecNumber>
    </submittedName>
</protein>
<dbReference type="InterPro" id="IPR001667">
    <property type="entry name" value="DDH_dom"/>
</dbReference>
<dbReference type="EMBL" id="SJPF01000004">
    <property type="protein sequence ID" value="TWT31963.1"/>
    <property type="molecule type" value="Genomic_DNA"/>
</dbReference>
<dbReference type="RefSeq" id="WP_315851770.1">
    <property type="nucleotide sequence ID" value="NZ_SJPF01000004.1"/>
</dbReference>
<dbReference type="GO" id="GO:0016787">
    <property type="term" value="F:hydrolase activity"/>
    <property type="evidence" value="ECO:0007669"/>
    <property type="project" value="UniProtKB-KW"/>
</dbReference>
<feature type="domain" description="DDH" evidence="1">
    <location>
        <begin position="22"/>
        <end position="166"/>
    </location>
</feature>
<proteinExistence type="predicted"/>
<dbReference type="InterPro" id="IPR051319">
    <property type="entry name" value="Oligoribo/pAp-PDE_c-di-AMP_PDE"/>
</dbReference>
<gene>
    <name evidence="3" type="ORF">Enr8_38890</name>
</gene>
<evidence type="ECO:0000259" key="1">
    <source>
        <dbReference type="Pfam" id="PF01368"/>
    </source>
</evidence>
<keyword evidence="3" id="KW-0378">Hydrolase</keyword>
<sequence>MSDINIDWKKLGEAIAPYQRFLLTSHVRPDCDALGSELGMAALLRQMGKEALIVNASETPPHLSFIDPTGEVRVLGRDVTAAALEGTFDALMVVDTGAWIQLAEMGEVLKAFAGPKFVLDHHVSEDDLGAEVFKDSTAEATGRLIYEAAEAWGLSLDPQTASQLFTAIATDTGWFRFSSVTSGTYRAIAGLVDAGASPAAVYADLYERDRLARVLLRGRILAKVNVISDGRLAYSTAESSDFELTGSTTSDTEDAINMMLVIQGVKAAVLFIELPDGGIKASFRSRSALDVSQVAANFGGGGHKMAAGATLSTTLTKAMESVLPVMQQGLG</sequence>
<evidence type="ECO:0000313" key="3">
    <source>
        <dbReference type="EMBL" id="TWT31963.1"/>
    </source>
</evidence>
<accession>A0A5C5V1X2</accession>
<keyword evidence="4" id="KW-1185">Reference proteome</keyword>
<dbReference type="GO" id="GO:0003676">
    <property type="term" value="F:nucleic acid binding"/>
    <property type="evidence" value="ECO:0007669"/>
    <property type="project" value="InterPro"/>
</dbReference>
<evidence type="ECO:0000313" key="4">
    <source>
        <dbReference type="Proteomes" id="UP000318878"/>
    </source>
</evidence>
<feature type="domain" description="DHHA1" evidence="2">
    <location>
        <begin position="248"/>
        <end position="319"/>
    </location>
</feature>
<dbReference type="Pfam" id="PF02272">
    <property type="entry name" value="DHHA1"/>
    <property type="match status" value="1"/>
</dbReference>
<dbReference type="Proteomes" id="UP000318878">
    <property type="component" value="Unassembled WGS sequence"/>
</dbReference>
<dbReference type="PANTHER" id="PTHR47618">
    <property type="entry name" value="BIFUNCTIONAL OLIGORIBONUCLEASE AND PAP PHOSPHATASE NRNA"/>
    <property type="match status" value="1"/>
</dbReference>